<comment type="caution">
    <text evidence="2">The sequence shown here is derived from an EMBL/GenBank/DDBJ whole genome shotgun (WGS) entry which is preliminary data.</text>
</comment>
<dbReference type="Gene3D" id="2.120.10.30">
    <property type="entry name" value="TolB, C-terminal domain"/>
    <property type="match status" value="1"/>
</dbReference>
<dbReference type="Proteomes" id="UP000533637">
    <property type="component" value="Unassembled WGS sequence"/>
</dbReference>
<evidence type="ECO:0000313" key="2">
    <source>
        <dbReference type="EMBL" id="MBB4624420.1"/>
    </source>
</evidence>
<comment type="similarity">
    <text evidence="1">Belongs to the TolB family.</text>
</comment>
<keyword evidence="3" id="KW-1185">Reference proteome</keyword>
<dbReference type="PANTHER" id="PTHR36842:SF1">
    <property type="entry name" value="PROTEIN TOLB"/>
    <property type="match status" value="1"/>
</dbReference>
<proteinExistence type="inferred from homology"/>
<sequence length="446" mass="51480">MRELIFPDYRDVTIPVNIAPLSFYVNLPEMDKDVRILLRTQTCELVRQGKEIYFSSHEWRELVMSDSVLNVWVQKKTDRLWNNVDSFKIYVSADPIDPYLSYRLIEPGYEVWGNMGIYQRCLANYEENAIFENSGVKETCVNCHTTNQGNPEEYIFHQRSKSAGTILVKDGVVSKLNTDYSEKIKVLVYPSWHPSGKYIAFSVNKTVQTVHSQHRNRIEVMDLHSDIVILDVQKNILLTSSQLSSANAYETFPCFSSDGKKLYFCSAPAISLPDSFNFVQYNLCSLDVDLEKGVLGSRIDTVIRVDTLNASLSFPKISPSGRFMLYTRHAYGNFSIWHRDADLCMYDLQSQREIDISVLNSEEAESFHSWSSEGHWIVFSSRRMTGLFTCLYLAHIDSLGHAGKPFLLPQKSNDSYFFQYKSYNVPEFMKGMVRTNRKELEMAIRR</sequence>
<protein>
    <submittedName>
        <fullName evidence="2">YHS domain-containing protein</fullName>
    </submittedName>
</protein>
<evidence type="ECO:0000256" key="1">
    <source>
        <dbReference type="ARBA" id="ARBA00009820"/>
    </source>
</evidence>
<reference evidence="2 3" key="1">
    <citation type="submission" date="2020-08" db="EMBL/GenBank/DDBJ databases">
        <title>Genomic Encyclopedia of Type Strains, Phase IV (KMG-IV): sequencing the most valuable type-strain genomes for metagenomic binning, comparative biology and taxonomic classification.</title>
        <authorList>
            <person name="Goeker M."/>
        </authorList>
    </citation>
    <scope>NUCLEOTIDE SEQUENCE [LARGE SCALE GENOMIC DNA]</scope>
    <source>
        <strain evidence="2 3">DSM 102983</strain>
    </source>
</reference>
<name>A0ABR6KSE4_9BACT</name>
<gene>
    <name evidence="2" type="ORF">GGQ57_004351</name>
</gene>
<evidence type="ECO:0000313" key="3">
    <source>
        <dbReference type="Proteomes" id="UP000533637"/>
    </source>
</evidence>
<accession>A0ABR6KSE4</accession>
<dbReference type="InterPro" id="IPR011042">
    <property type="entry name" value="6-blade_b-propeller_TolB-like"/>
</dbReference>
<organism evidence="2 3">
    <name type="scientific">Parabacteroides faecis</name>
    <dbReference type="NCBI Taxonomy" id="1217282"/>
    <lineage>
        <taxon>Bacteria</taxon>
        <taxon>Pseudomonadati</taxon>
        <taxon>Bacteroidota</taxon>
        <taxon>Bacteroidia</taxon>
        <taxon>Bacteroidales</taxon>
        <taxon>Tannerellaceae</taxon>
        <taxon>Parabacteroides</taxon>
    </lineage>
</organism>
<dbReference type="EMBL" id="JACHOC010000010">
    <property type="protein sequence ID" value="MBB4624420.1"/>
    <property type="molecule type" value="Genomic_DNA"/>
</dbReference>
<dbReference type="InterPro" id="IPR011659">
    <property type="entry name" value="WD40"/>
</dbReference>
<dbReference type="SUPFAM" id="SSF82171">
    <property type="entry name" value="DPP6 N-terminal domain-like"/>
    <property type="match status" value="1"/>
</dbReference>
<dbReference type="RefSeq" id="WP_229801078.1">
    <property type="nucleotide sequence ID" value="NZ_BMPB01000009.1"/>
</dbReference>
<dbReference type="Pfam" id="PF07676">
    <property type="entry name" value="PD40"/>
    <property type="match status" value="3"/>
</dbReference>
<dbReference type="PANTHER" id="PTHR36842">
    <property type="entry name" value="PROTEIN TOLB HOMOLOG"/>
    <property type="match status" value="1"/>
</dbReference>